<evidence type="ECO:0000313" key="2">
    <source>
        <dbReference type="EMBL" id="GDY69785.1"/>
    </source>
</evidence>
<dbReference type="InterPro" id="IPR024473">
    <property type="entry name" value="Transposases_IS4_N"/>
</dbReference>
<feature type="domain" description="Transposase IS4 N-terminal" evidence="1">
    <location>
        <begin position="1"/>
        <end position="57"/>
    </location>
</feature>
<dbReference type="Proteomes" id="UP000302139">
    <property type="component" value="Unassembled WGS sequence"/>
</dbReference>
<evidence type="ECO:0000259" key="1">
    <source>
        <dbReference type="Pfam" id="PF13006"/>
    </source>
</evidence>
<organism evidence="3 4">
    <name type="scientific">Streptomyces avermitilis</name>
    <dbReference type="NCBI Taxonomy" id="33903"/>
    <lineage>
        <taxon>Bacteria</taxon>
        <taxon>Bacillati</taxon>
        <taxon>Actinomycetota</taxon>
        <taxon>Actinomycetes</taxon>
        <taxon>Kitasatosporales</taxon>
        <taxon>Streptomycetaceae</taxon>
        <taxon>Streptomyces</taxon>
    </lineage>
</organism>
<gene>
    <name evidence="2" type="ORF">SAV14893_091780</name>
    <name evidence="3" type="ORF">SAV31267_095390</name>
</gene>
<dbReference type="EMBL" id="BJHX01000002">
    <property type="protein sequence ID" value="GDY69785.1"/>
    <property type="molecule type" value="Genomic_DNA"/>
</dbReference>
<accession>A0A4D4N7V5</accession>
<protein>
    <recommendedName>
        <fullName evidence="1">Transposase IS4 N-terminal domain-containing protein</fullName>
    </recommendedName>
</protein>
<name>A0A4D4N7V5_STRAX</name>
<proteinExistence type="predicted"/>
<dbReference type="AlphaFoldDB" id="A0A4D4N7V5"/>
<evidence type="ECO:0000313" key="4">
    <source>
        <dbReference type="Proteomes" id="UP000299211"/>
    </source>
</evidence>
<reference evidence="3 4" key="1">
    <citation type="submission" date="2019-04" db="EMBL/GenBank/DDBJ databases">
        <title>Draft genome sequences of Streptomyces avermitilis ATCC 31267.</title>
        <authorList>
            <person name="Komaki H."/>
            <person name="Tamura T."/>
            <person name="Hosoyama A."/>
        </authorList>
    </citation>
    <scope>NUCLEOTIDE SEQUENCE [LARGE SCALE GENOMIC DNA]</scope>
    <source>
        <strain evidence="3 4">ATCC 31267</strain>
    </source>
</reference>
<evidence type="ECO:0000313" key="5">
    <source>
        <dbReference type="Proteomes" id="UP000302139"/>
    </source>
</evidence>
<dbReference type="EMBL" id="BJHY01000002">
    <property type="protein sequence ID" value="GDY80054.1"/>
    <property type="molecule type" value="Genomic_DNA"/>
</dbReference>
<reference evidence="2 5" key="2">
    <citation type="submission" date="2019-04" db="EMBL/GenBank/DDBJ databases">
        <title>Draft genome sequences of Streptomyces avermitilis NBRC 14893.</title>
        <authorList>
            <person name="Komaki H."/>
            <person name="Tamura T."/>
            <person name="Hosoyama A."/>
        </authorList>
    </citation>
    <scope>NUCLEOTIDE SEQUENCE [LARGE SCALE GENOMIC DNA]</scope>
    <source>
        <strain evidence="2 5">NBRC 14893</strain>
    </source>
</reference>
<dbReference type="Proteomes" id="UP000299211">
    <property type="component" value="Unassembled WGS sequence"/>
</dbReference>
<comment type="caution">
    <text evidence="3">The sequence shown here is derived from an EMBL/GenBank/DDBJ whole genome shotgun (WGS) entry which is preliminary data.</text>
</comment>
<evidence type="ECO:0000313" key="3">
    <source>
        <dbReference type="EMBL" id="GDY80054.1"/>
    </source>
</evidence>
<sequence>MVYLLLAAVLFEECGYLAVWRKLTAALDSILVVTISGTALWDARTRLGVRPVRALFDLLRGPASAVRTAGARWAGMLVVAIDGTHFGRAGPVVCADSAVGVFRERGHSMPPLGTDLVSALNPVSARR</sequence>
<dbReference type="Pfam" id="PF13006">
    <property type="entry name" value="Nterm_IS4"/>
    <property type="match status" value="1"/>
</dbReference>